<feature type="domain" description="DUF1559" evidence="2">
    <location>
        <begin position="34"/>
        <end position="381"/>
    </location>
</feature>
<dbReference type="Pfam" id="PF07963">
    <property type="entry name" value="N_methyl"/>
    <property type="match status" value="1"/>
</dbReference>
<sequence>MFEKKIKRGFTLVELLVVIAIIGVLVGLLLPAVQAAREAARRMSCSNNVKQLGLAIHNYHSAYNQMPIYGGGTTNYSGAGLAYTDGLGNTTTGGGYTRYRLSFLVGLTPFFEQQALWEQISNPYNQNTTTVDDPSTSMSSPWSPMGPNPGFQNGYVPWATEMATLRCPSDPGVGLPAQGRTNYAGSLGDGYFSFERSNPLTNGKESSTHAQRQRGSQRGMFVHRNSMKFRDTLDGLSNTIMCGEIVTDLGDMDTRTDLIRVTGGSTNGPSTGSAVLDPTVCTNHGSIDATRPQFWNAATTRGKNNGQLRSLSSDRRGYRWADCGPIFTGIFTVTPPNSTACMLSDITIEAGPMSTSSRHQGGAHVLMGDGAVKFITDSIEAGTQNASNPYIAVHVSNGSTLSENGVGAASPYGLWGSLGTRASGEVIDEEF</sequence>
<reference evidence="3 4" key="1">
    <citation type="submission" date="2017-05" db="EMBL/GenBank/DDBJ databases">
        <authorList>
            <person name="Varghese N."/>
            <person name="Submissions S."/>
        </authorList>
    </citation>
    <scope>NUCLEOTIDE SEQUENCE [LARGE SCALE GENOMIC DNA]</scope>
    <source>
        <strain evidence="3 4">DSM 25457</strain>
    </source>
</reference>
<dbReference type="Pfam" id="PF07596">
    <property type="entry name" value="SBP_bac_10"/>
    <property type="match status" value="1"/>
</dbReference>
<dbReference type="PANTHER" id="PTHR30093:SF2">
    <property type="entry name" value="TYPE II SECRETION SYSTEM PROTEIN H"/>
    <property type="match status" value="1"/>
</dbReference>
<protein>
    <submittedName>
        <fullName evidence="3">Prepilin-type N-terminal cleavage/methylation domain-containing protein/prepilin-type processing-associated H-X9-DG domain-containing protein</fullName>
    </submittedName>
</protein>
<feature type="compositionally biased region" description="Low complexity" evidence="1">
    <location>
        <begin position="134"/>
        <end position="146"/>
    </location>
</feature>
<gene>
    <name evidence="3" type="ORF">SAMN06265222_117119</name>
</gene>
<proteinExistence type="predicted"/>
<dbReference type="PROSITE" id="PS00409">
    <property type="entry name" value="PROKAR_NTER_METHYL"/>
    <property type="match status" value="1"/>
</dbReference>
<evidence type="ECO:0000256" key="1">
    <source>
        <dbReference type="SAM" id="MobiDB-lite"/>
    </source>
</evidence>
<organism evidence="3 4">
    <name type="scientific">Neorhodopirellula lusitana</name>
    <dbReference type="NCBI Taxonomy" id="445327"/>
    <lineage>
        <taxon>Bacteria</taxon>
        <taxon>Pseudomonadati</taxon>
        <taxon>Planctomycetota</taxon>
        <taxon>Planctomycetia</taxon>
        <taxon>Pirellulales</taxon>
        <taxon>Pirellulaceae</taxon>
        <taxon>Neorhodopirellula</taxon>
    </lineage>
</organism>
<feature type="compositionally biased region" description="Polar residues" evidence="1">
    <location>
        <begin position="195"/>
        <end position="216"/>
    </location>
</feature>
<dbReference type="InterPro" id="IPR011453">
    <property type="entry name" value="DUF1559"/>
</dbReference>
<dbReference type="RefSeq" id="WP_283434892.1">
    <property type="nucleotide sequence ID" value="NZ_FXUG01000017.1"/>
</dbReference>
<feature type="region of interest" description="Disordered" evidence="1">
    <location>
        <begin position="126"/>
        <end position="146"/>
    </location>
</feature>
<feature type="region of interest" description="Disordered" evidence="1">
    <location>
        <begin position="195"/>
        <end position="218"/>
    </location>
</feature>
<dbReference type="EMBL" id="FXUG01000017">
    <property type="protein sequence ID" value="SMP74393.1"/>
    <property type="molecule type" value="Genomic_DNA"/>
</dbReference>
<dbReference type="NCBIfam" id="TIGR02532">
    <property type="entry name" value="IV_pilin_GFxxxE"/>
    <property type="match status" value="1"/>
</dbReference>
<dbReference type="InterPro" id="IPR027558">
    <property type="entry name" value="Pre_pil_HX9DG_C"/>
</dbReference>
<dbReference type="InterPro" id="IPR012902">
    <property type="entry name" value="N_methyl_site"/>
</dbReference>
<evidence type="ECO:0000313" key="4">
    <source>
        <dbReference type="Proteomes" id="UP001158067"/>
    </source>
</evidence>
<comment type="caution">
    <text evidence="3">The sequence shown here is derived from an EMBL/GenBank/DDBJ whole genome shotgun (WGS) entry which is preliminary data.</text>
</comment>
<dbReference type="NCBIfam" id="TIGR04294">
    <property type="entry name" value="pre_pil_HX9DG"/>
    <property type="match status" value="1"/>
</dbReference>
<accession>A0ABY1QLE0</accession>
<evidence type="ECO:0000313" key="3">
    <source>
        <dbReference type="EMBL" id="SMP74393.1"/>
    </source>
</evidence>
<dbReference type="InterPro" id="IPR045584">
    <property type="entry name" value="Pilin-like"/>
</dbReference>
<dbReference type="Proteomes" id="UP001158067">
    <property type="component" value="Unassembled WGS sequence"/>
</dbReference>
<keyword evidence="4" id="KW-1185">Reference proteome</keyword>
<dbReference type="SUPFAM" id="SSF54523">
    <property type="entry name" value="Pili subunits"/>
    <property type="match status" value="1"/>
</dbReference>
<dbReference type="PANTHER" id="PTHR30093">
    <property type="entry name" value="GENERAL SECRETION PATHWAY PROTEIN G"/>
    <property type="match status" value="1"/>
</dbReference>
<dbReference type="Gene3D" id="3.30.700.10">
    <property type="entry name" value="Glycoprotein, Type 4 Pilin"/>
    <property type="match status" value="1"/>
</dbReference>
<name>A0ABY1QLE0_9BACT</name>
<evidence type="ECO:0000259" key="2">
    <source>
        <dbReference type="Pfam" id="PF07596"/>
    </source>
</evidence>